<feature type="region of interest" description="Disordered" evidence="1">
    <location>
        <begin position="288"/>
        <end position="309"/>
    </location>
</feature>
<feature type="compositionally biased region" description="Basic and acidic residues" evidence="1">
    <location>
        <begin position="212"/>
        <end position="228"/>
    </location>
</feature>
<dbReference type="AlphaFoldDB" id="A0A1Q9BXE8"/>
<protein>
    <recommendedName>
        <fullName evidence="2">SAP domain-containing protein</fullName>
    </recommendedName>
</protein>
<feature type="region of interest" description="Disordered" evidence="1">
    <location>
        <begin position="212"/>
        <end position="238"/>
    </location>
</feature>
<feature type="compositionally biased region" description="Polar residues" evidence="1">
    <location>
        <begin position="581"/>
        <end position="593"/>
    </location>
</feature>
<reference evidence="3 4" key="1">
    <citation type="submission" date="2016-02" db="EMBL/GenBank/DDBJ databases">
        <title>Genome analysis of coral dinoflagellate symbionts highlights evolutionary adaptations to a symbiotic lifestyle.</title>
        <authorList>
            <person name="Aranda M."/>
            <person name="Li Y."/>
            <person name="Liew Y.J."/>
            <person name="Baumgarten S."/>
            <person name="Simakov O."/>
            <person name="Wilson M."/>
            <person name="Piel J."/>
            <person name="Ashoor H."/>
            <person name="Bougouffa S."/>
            <person name="Bajic V.B."/>
            <person name="Ryu T."/>
            <person name="Ravasi T."/>
            <person name="Bayer T."/>
            <person name="Micklem G."/>
            <person name="Kim H."/>
            <person name="Bhak J."/>
            <person name="Lajeunesse T.C."/>
            <person name="Voolstra C.R."/>
        </authorList>
    </citation>
    <scope>NUCLEOTIDE SEQUENCE [LARGE SCALE GENOMIC DNA]</scope>
    <source>
        <strain evidence="3 4">CCMP2467</strain>
    </source>
</reference>
<dbReference type="EMBL" id="LSRX01002574">
    <property type="protein sequence ID" value="OLP75335.1"/>
    <property type="molecule type" value="Genomic_DNA"/>
</dbReference>
<sequence>MDTRPFWRDDQIVVDKDGIPRYTGSRPELMKDYRRRVLFAWNNLEGSGDDEEKEKKSLAKKQRRFAKRLMDNLHDEGWRVCQDLLTSEKLRSVDGYKEVLRCLQKIEKVTVLKKTEAFDNFFDRTYRKRGQSIDQYLRHRSESWADLTELAEGVAMSEDLLAYFLLKNVNLTKEEKRQVLLANQSDYSLAGFEKALRVSFFDIHEREKSKECGKRFHAHAVEESSREPEYEEAPEDDYPEETEDFYANAADGEEAEPEDEDHSDAGASDDDDVFQAYATYRESRKKLKDIQKSRGFHRPKPTSATPEQRKAAIEKEKARSRCSACGRLGHWAGDAACEKGGKNQAGKGRGPGGKGRGQPKGKAYLVGEQPLFFSLRDPGEEGAAFMVQDGNLVQSEKGDETPMEAGRTELDDKRKEPAVYASTVDWEYIPAPFVNEDPDRERLLEKATDPTPEQIGDRIPEQVVIDVPREKIEEFRVPSLTMVIPKNLSEMKVRQLQEECDRWGIQTSGRKDEILKRLQNLYNGQPVHKKGCSTRFVRLLLGPVPAGRPGTSKDAIPTEKSDNETKKVAGTFRARGAVGSDNATASRPTTSHGYASAGPPSGQSRGPVKPGRSPTEDEKHPGPAFSPDGQQFDPKTGTIIPKTIKFNQPCPSIRCGADGHPMVLRRGFNLKAWRTTVPAKAVEPWRVELEAFAPRAHEFALPSALCQQGRKQNLIDEPKRTPLSRTENSYAVESTAATDEHHRLQDDLRNEELNESLVALLDTACTSCIHSKQWREAYARSLPPNCFCEVTPVSKYFHFANGTSSDGKLQVWKIPIFLGGCRGEVHSAEVPTGSTPLLLSIPTMDALDVILYMRRREVEVRELGLTVRVDAGAGHGTWIKGGNKNEPAIVSEKGDLLVYFLEEAAHPLYSYQACFEAAAGQRDDSQGSRQLPDMRPRGVKPRDKKGELTSRRAEELRKAEQQQRQRDYVMWAALRRDFSVAEQFVTNNFENTVVYEPFPGKCRVTRFCAATYAWTNSQPAMYLDGSDLWGKAGRSIIGAALQAHRPYLLVVASDSALWQVLRDGPTNNSQTMRSRRVATLWLSCAYGNNTTARALRHARSL</sequence>
<evidence type="ECO:0000256" key="1">
    <source>
        <dbReference type="SAM" id="MobiDB-lite"/>
    </source>
</evidence>
<gene>
    <name evidence="3" type="ORF">AK812_SmicGene44888</name>
</gene>
<proteinExistence type="predicted"/>
<organism evidence="3 4">
    <name type="scientific">Symbiodinium microadriaticum</name>
    <name type="common">Dinoflagellate</name>
    <name type="synonym">Zooxanthella microadriatica</name>
    <dbReference type="NCBI Taxonomy" id="2951"/>
    <lineage>
        <taxon>Eukaryota</taxon>
        <taxon>Sar</taxon>
        <taxon>Alveolata</taxon>
        <taxon>Dinophyceae</taxon>
        <taxon>Suessiales</taxon>
        <taxon>Symbiodiniaceae</taxon>
        <taxon>Symbiodinium</taxon>
    </lineage>
</organism>
<dbReference type="InterPro" id="IPR036361">
    <property type="entry name" value="SAP_dom_sf"/>
</dbReference>
<evidence type="ECO:0000313" key="3">
    <source>
        <dbReference type="EMBL" id="OLP75335.1"/>
    </source>
</evidence>
<feature type="compositionally biased region" description="Basic and acidic residues" evidence="1">
    <location>
        <begin position="556"/>
        <end position="567"/>
    </location>
</feature>
<feature type="region of interest" description="Disordered" evidence="1">
    <location>
        <begin position="542"/>
        <end position="637"/>
    </location>
</feature>
<dbReference type="SMART" id="SM00513">
    <property type="entry name" value="SAP"/>
    <property type="match status" value="1"/>
</dbReference>
<dbReference type="PROSITE" id="PS50800">
    <property type="entry name" value="SAP"/>
    <property type="match status" value="1"/>
</dbReference>
<comment type="caution">
    <text evidence="3">The sequence shown here is derived from an EMBL/GenBank/DDBJ whole genome shotgun (WGS) entry which is preliminary data.</text>
</comment>
<dbReference type="SUPFAM" id="SSF68906">
    <property type="entry name" value="SAP domain"/>
    <property type="match status" value="1"/>
</dbReference>
<feature type="compositionally biased region" description="Acidic residues" evidence="1">
    <location>
        <begin position="229"/>
        <end position="238"/>
    </location>
</feature>
<feature type="region of interest" description="Disordered" evidence="1">
    <location>
        <begin position="251"/>
        <end position="271"/>
    </location>
</feature>
<accession>A0A1Q9BXE8</accession>
<feature type="region of interest" description="Disordered" evidence="1">
    <location>
        <begin position="922"/>
        <end position="960"/>
    </location>
</feature>
<name>A0A1Q9BXE8_SYMMI</name>
<dbReference type="OrthoDB" id="419038at2759"/>
<evidence type="ECO:0000259" key="2">
    <source>
        <dbReference type="PROSITE" id="PS50800"/>
    </source>
</evidence>
<dbReference type="Proteomes" id="UP000186817">
    <property type="component" value="Unassembled WGS sequence"/>
</dbReference>
<dbReference type="Pfam" id="PF02037">
    <property type="entry name" value="SAP"/>
    <property type="match status" value="1"/>
</dbReference>
<dbReference type="Gene3D" id="1.10.720.30">
    <property type="entry name" value="SAP domain"/>
    <property type="match status" value="1"/>
</dbReference>
<evidence type="ECO:0000313" key="4">
    <source>
        <dbReference type="Proteomes" id="UP000186817"/>
    </source>
</evidence>
<feature type="domain" description="SAP" evidence="2">
    <location>
        <begin position="488"/>
        <end position="522"/>
    </location>
</feature>
<feature type="compositionally biased region" description="Gly residues" evidence="1">
    <location>
        <begin position="347"/>
        <end position="358"/>
    </location>
</feature>
<feature type="region of interest" description="Disordered" evidence="1">
    <location>
        <begin position="333"/>
        <end position="362"/>
    </location>
</feature>
<dbReference type="InterPro" id="IPR003034">
    <property type="entry name" value="SAP_dom"/>
</dbReference>
<keyword evidence="4" id="KW-1185">Reference proteome</keyword>